<evidence type="ECO:0000313" key="3">
    <source>
        <dbReference type="Proteomes" id="UP001060123"/>
    </source>
</evidence>
<organism evidence="2 3">
    <name type="scientific">Rhizobium sullae</name>
    <name type="common">Rhizobium hedysari</name>
    <dbReference type="NCBI Taxonomy" id="50338"/>
    <lineage>
        <taxon>Bacteria</taxon>
        <taxon>Pseudomonadati</taxon>
        <taxon>Pseudomonadota</taxon>
        <taxon>Alphaproteobacteria</taxon>
        <taxon>Hyphomicrobiales</taxon>
        <taxon>Rhizobiaceae</taxon>
        <taxon>Rhizobium/Agrobacterium group</taxon>
        <taxon>Rhizobium</taxon>
    </lineage>
</organism>
<dbReference type="EMBL" id="CP104144">
    <property type="protein sequence ID" value="UWU18482.1"/>
    <property type="molecule type" value="Genomic_DNA"/>
</dbReference>
<evidence type="ECO:0008006" key="4">
    <source>
        <dbReference type="Google" id="ProtNLM"/>
    </source>
</evidence>
<keyword evidence="2" id="KW-0614">Plasmid</keyword>
<feature type="transmembrane region" description="Helical" evidence="1">
    <location>
        <begin position="63"/>
        <end position="80"/>
    </location>
</feature>
<geneLocation type="plasmid" evidence="2 3">
    <name>pWSM1592_1</name>
</geneLocation>
<accession>A0ABY5XV49</accession>
<reference evidence="2" key="1">
    <citation type="submission" date="2022-09" db="EMBL/GenBank/DDBJ databases">
        <title>Australian commercial rhizobial inoculants.</title>
        <authorList>
            <person name="Kohlmeier M.G."/>
            <person name="O'Hara G.W."/>
            <person name="Colombi E."/>
            <person name="Ramsay J.P."/>
            <person name="Terpolilli J."/>
        </authorList>
    </citation>
    <scope>NUCLEOTIDE SEQUENCE</scope>
    <source>
        <strain evidence="2">WSM1592</strain>
        <plasmid evidence="2">pWSM1592_1</plasmid>
    </source>
</reference>
<dbReference type="RefSeq" id="WP_156915291.1">
    <property type="nucleotide sequence ID" value="NZ_CP104144.1"/>
</dbReference>
<keyword evidence="1" id="KW-0472">Membrane</keyword>
<keyword evidence="1" id="KW-1133">Transmembrane helix</keyword>
<protein>
    <recommendedName>
        <fullName evidence="4">AcrB/AcrD/AcrF family protein</fullName>
    </recommendedName>
</protein>
<proteinExistence type="predicted"/>
<evidence type="ECO:0000313" key="2">
    <source>
        <dbReference type="EMBL" id="UWU18482.1"/>
    </source>
</evidence>
<name>A0ABY5XV49_RHISU</name>
<keyword evidence="3" id="KW-1185">Reference proteome</keyword>
<keyword evidence="1" id="KW-0812">Transmembrane</keyword>
<gene>
    <name evidence="2" type="ORF">N2599_24930</name>
</gene>
<dbReference type="Proteomes" id="UP001060123">
    <property type="component" value="Plasmid pWSM1592_1"/>
</dbReference>
<sequence length="235" mass="26100">MQRQDPSRVSGTWPIVVDPNAASGPRLLPGRPGRKSHPLYPRTYIPQTEKELQYFVEMAGGDGFRWVICCAMLFCVWLNCRVGMFGQEMTMLGCSVIEIMPSNGRLPAELIEAGYRSSQYGLVVFVLNNVTPQAINLVLDPVVRTMPLSIPGVLYIEIGDEQRVRDAITSASIIYFASNALYNLAASYGVSPALVYSDLPPQPNDTAELPAIHRQVPPPETVDWRRHSFHHVFAA</sequence>
<evidence type="ECO:0000256" key="1">
    <source>
        <dbReference type="SAM" id="Phobius"/>
    </source>
</evidence>